<dbReference type="Pfam" id="PF01728">
    <property type="entry name" value="FtsJ"/>
    <property type="match status" value="1"/>
</dbReference>
<dbReference type="EC" id="2.1.1.227" evidence="7"/>
<keyword evidence="4" id="KW-0812">Transmembrane</keyword>
<evidence type="ECO:0000313" key="7">
    <source>
        <dbReference type="EMBL" id="MBM7852243.1"/>
    </source>
</evidence>
<keyword evidence="4" id="KW-1133">Transmembrane helix</keyword>
<dbReference type="Gene3D" id="3.10.290.10">
    <property type="entry name" value="RNA-binding S4 domain"/>
    <property type="match status" value="1"/>
</dbReference>
<dbReference type="PANTHER" id="PTHR32319:SF0">
    <property type="entry name" value="BACTERIAL HEMOLYSIN-LIKE PROTEIN"/>
    <property type="match status" value="1"/>
</dbReference>
<reference evidence="6" key="1">
    <citation type="journal article" date="2014" name="Int. J. Syst. Evol. Microbiol.">
        <title>Complete genome sequence of Corynebacterium casei LMG S-19264T (=DSM 44701T), isolated from a smear-ripened cheese.</title>
        <authorList>
            <consortium name="US DOE Joint Genome Institute (JGI-PGF)"/>
            <person name="Walter F."/>
            <person name="Albersmeier A."/>
            <person name="Kalinowski J."/>
            <person name="Ruckert C."/>
        </authorList>
    </citation>
    <scope>NUCLEOTIDE SEQUENCE</scope>
    <source>
        <strain evidence="6">VKM B-1606</strain>
    </source>
</reference>
<dbReference type="EMBL" id="BSFF01000003">
    <property type="protein sequence ID" value="GLK56450.1"/>
    <property type="molecule type" value="Genomic_DNA"/>
</dbReference>
<dbReference type="Proteomes" id="UP000758856">
    <property type="component" value="Unassembled WGS sequence"/>
</dbReference>
<evidence type="ECO:0000256" key="2">
    <source>
        <dbReference type="ARBA" id="ARBA00029460"/>
    </source>
</evidence>
<dbReference type="AlphaFoldDB" id="A0A9W6IW90"/>
<evidence type="ECO:0000313" key="9">
    <source>
        <dbReference type="Proteomes" id="UP001143400"/>
    </source>
</evidence>
<dbReference type="GO" id="GO:0008168">
    <property type="term" value="F:methyltransferase activity"/>
    <property type="evidence" value="ECO:0007669"/>
    <property type="project" value="UniProtKB-KW"/>
</dbReference>
<dbReference type="SUPFAM" id="SSF53335">
    <property type="entry name" value="S-adenosyl-L-methionine-dependent methyltransferases"/>
    <property type="match status" value="1"/>
</dbReference>
<protein>
    <submittedName>
        <fullName evidence="7">23S rRNA (Cytidine1920-2'-O)/16S rRNA (Cytidine1409-2'-O)-methyltransferase</fullName>
        <ecNumber evidence="7">2.1.1.226</ecNumber>
        <ecNumber evidence="7">2.1.1.227</ecNumber>
    </submittedName>
    <submittedName>
        <fullName evidence="6">TlyA family rRNA (Cytidine-2'-O)-methyltransferase</fullName>
    </submittedName>
</protein>
<evidence type="ECO:0000313" key="8">
    <source>
        <dbReference type="Proteomes" id="UP000758856"/>
    </source>
</evidence>
<dbReference type="InterPro" id="IPR004538">
    <property type="entry name" value="Hemolysin_A/TlyA"/>
</dbReference>
<dbReference type="InterPro" id="IPR029063">
    <property type="entry name" value="SAM-dependent_MTases_sf"/>
</dbReference>
<dbReference type="PROSITE" id="PS50889">
    <property type="entry name" value="S4"/>
    <property type="match status" value="1"/>
</dbReference>
<dbReference type="PIRSF" id="PIRSF005578">
    <property type="entry name" value="TlyA"/>
    <property type="match status" value="1"/>
</dbReference>
<dbReference type="Proteomes" id="UP001143400">
    <property type="component" value="Unassembled WGS sequence"/>
</dbReference>
<keyword evidence="7" id="KW-0489">Methyltransferase</keyword>
<dbReference type="InterPro" id="IPR002877">
    <property type="entry name" value="RNA_MeTrfase_FtsJ_dom"/>
</dbReference>
<feature type="transmembrane region" description="Helical" evidence="4">
    <location>
        <begin position="161"/>
        <end position="185"/>
    </location>
</feature>
<dbReference type="PANTHER" id="PTHR32319">
    <property type="entry name" value="BACTERIAL HEMOLYSIN-LIKE PROTEIN"/>
    <property type="match status" value="1"/>
</dbReference>
<dbReference type="SUPFAM" id="SSF55174">
    <property type="entry name" value="Alpha-L RNA-binding motif"/>
    <property type="match status" value="1"/>
</dbReference>
<dbReference type="EC" id="2.1.1.226" evidence="7"/>
<dbReference type="RefSeq" id="WP_204950658.1">
    <property type="nucleotide sequence ID" value="NZ_BSFF01000003.1"/>
</dbReference>
<proteinExistence type="inferred from homology"/>
<organism evidence="6 9">
    <name type="scientific">Methylopila capsulata</name>
    <dbReference type="NCBI Taxonomy" id="61654"/>
    <lineage>
        <taxon>Bacteria</taxon>
        <taxon>Pseudomonadati</taxon>
        <taxon>Pseudomonadota</taxon>
        <taxon>Alphaproteobacteria</taxon>
        <taxon>Hyphomicrobiales</taxon>
        <taxon>Methylopilaceae</taxon>
        <taxon>Methylopila</taxon>
    </lineage>
</organism>
<evidence type="ECO:0000259" key="5">
    <source>
        <dbReference type="Pfam" id="PF01728"/>
    </source>
</evidence>
<keyword evidence="4" id="KW-0472">Membrane</keyword>
<reference evidence="6" key="3">
    <citation type="submission" date="2023-01" db="EMBL/GenBank/DDBJ databases">
        <authorList>
            <person name="Sun Q."/>
            <person name="Evtushenko L."/>
        </authorList>
    </citation>
    <scope>NUCLEOTIDE SEQUENCE</scope>
    <source>
        <strain evidence="6">VKM B-1606</strain>
    </source>
</reference>
<keyword evidence="1 3" id="KW-0694">RNA-binding</keyword>
<dbReference type="CDD" id="cd02440">
    <property type="entry name" value="AdoMet_MTases"/>
    <property type="match status" value="1"/>
</dbReference>
<feature type="domain" description="Ribosomal RNA methyltransferase FtsJ" evidence="5">
    <location>
        <begin position="66"/>
        <end position="249"/>
    </location>
</feature>
<keyword evidence="7" id="KW-0808">Transferase</keyword>
<sequence length="258" mass="26174">MPPSPSASPRRRADLLLVERGLFESRAKAQAAIAAGGVVADGVAVARASDMLAPDAAIAAEPAHPYVSRGGVKLAHALDVFALDVDGLHALDVGASTGGFSEVLLARGAAHVTAVDVGRDQLHPRLRGHPRLTSFESLDIRALDAGALPQPPQLVVMDVSFAPLAVVLPAALALAAPAVTLVALVKPQFEAGKKDIGKGGVVKDEAARRRVVEAAEALVRGLGLNVRGVVPSPIAGGDGNVEYLLAAGRDPGAGGSRP</sequence>
<evidence type="ECO:0000313" key="6">
    <source>
        <dbReference type="EMBL" id="GLK56450.1"/>
    </source>
</evidence>
<dbReference type="EMBL" id="JAFBCY010000003">
    <property type="protein sequence ID" value="MBM7852243.1"/>
    <property type="molecule type" value="Genomic_DNA"/>
</dbReference>
<accession>A0A9W6IW90</accession>
<dbReference type="InterPro" id="IPR047048">
    <property type="entry name" value="TlyA"/>
</dbReference>
<keyword evidence="8" id="KW-1185">Reference proteome</keyword>
<evidence type="ECO:0000256" key="4">
    <source>
        <dbReference type="SAM" id="Phobius"/>
    </source>
</evidence>
<comment type="similarity">
    <text evidence="2">Belongs to the TlyA family.</text>
</comment>
<comment type="caution">
    <text evidence="6">The sequence shown here is derived from an EMBL/GenBank/DDBJ whole genome shotgun (WGS) entry which is preliminary data.</text>
</comment>
<dbReference type="InterPro" id="IPR036986">
    <property type="entry name" value="S4_RNA-bd_sf"/>
</dbReference>
<reference evidence="7 8" key="2">
    <citation type="submission" date="2021-01" db="EMBL/GenBank/DDBJ databases">
        <title>Genomic Encyclopedia of Type Strains, Phase IV (KMG-IV): sequencing the most valuable type-strain genomes for metagenomic binning, comparative biology and taxonomic classification.</title>
        <authorList>
            <person name="Goeker M."/>
        </authorList>
    </citation>
    <scope>NUCLEOTIDE SEQUENCE [LARGE SCALE GENOMIC DNA]</scope>
    <source>
        <strain evidence="7 8">DSM 6130</strain>
    </source>
</reference>
<name>A0A9W6IW90_9HYPH</name>
<gene>
    <name evidence="6" type="ORF">GCM10008170_24690</name>
    <name evidence="7" type="ORF">JOD31_002485</name>
</gene>
<evidence type="ECO:0000256" key="1">
    <source>
        <dbReference type="ARBA" id="ARBA00022884"/>
    </source>
</evidence>
<dbReference type="GO" id="GO:0003723">
    <property type="term" value="F:RNA binding"/>
    <property type="evidence" value="ECO:0007669"/>
    <property type="project" value="UniProtKB-KW"/>
</dbReference>
<evidence type="ECO:0000256" key="3">
    <source>
        <dbReference type="PROSITE-ProRule" id="PRU00182"/>
    </source>
</evidence>
<dbReference type="GO" id="GO:0032259">
    <property type="term" value="P:methylation"/>
    <property type="evidence" value="ECO:0007669"/>
    <property type="project" value="UniProtKB-KW"/>
</dbReference>
<dbReference type="Gene3D" id="3.40.50.150">
    <property type="entry name" value="Vaccinia Virus protein VP39"/>
    <property type="match status" value="1"/>
</dbReference>